<proteinExistence type="inferred from homology"/>
<organism evidence="10">
    <name type="scientific">Enterocloster bolteae</name>
    <dbReference type="NCBI Taxonomy" id="208479"/>
    <lineage>
        <taxon>Bacteria</taxon>
        <taxon>Bacillati</taxon>
        <taxon>Bacillota</taxon>
        <taxon>Clostridia</taxon>
        <taxon>Lachnospirales</taxon>
        <taxon>Lachnospiraceae</taxon>
        <taxon>Enterocloster</taxon>
    </lineage>
</organism>
<evidence type="ECO:0000256" key="1">
    <source>
        <dbReference type="ARBA" id="ARBA00004651"/>
    </source>
</evidence>
<dbReference type="AlphaFoldDB" id="A0A6N2WWI2"/>
<feature type="transmembrane region" description="Helical" evidence="8">
    <location>
        <begin position="34"/>
        <end position="52"/>
    </location>
</feature>
<dbReference type="InterPro" id="IPR006512">
    <property type="entry name" value="YidE_YbjL"/>
</dbReference>
<feature type="transmembrane region" description="Helical" evidence="8">
    <location>
        <begin position="6"/>
        <end position="27"/>
    </location>
</feature>
<evidence type="ECO:0000256" key="4">
    <source>
        <dbReference type="ARBA" id="ARBA00022475"/>
    </source>
</evidence>
<gene>
    <name evidence="10" type="ORF">CBLFYP116_04080</name>
</gene>
<evidence type="ECO:0000256" key="8">
    <source>
        <dbReference type="SAM" id="Phobius"/>
    </source>
</evidence>
<feature type="transmembrane region" description="Helical" evidence="8">
    <location>
        <begin position="72"/>
        <end position="92"/>
    </location>
</feature>
<feature type="transmembrane region" description="Helical" evidence="8">
    <location>
        <begin position="113"/>
        <end position="135"/>
    </location>
</feature>
<dbReference type="EMBL" id="CACRTF010000017">
    <property type="protein sequence ID" value="VYT46265.1"/>
    <property type="molecule type" value="Genomic_DNA"/>
</dbReference>
<dbReference type="GO" id="GO:0005886">
    <property type="term" value="C:plasma membrane"/>
    <property type="evidence" value="ECO:0007669"/>
    <property type="project" value="UniProtKB-SubCell"/>
</dbReference>
<evidence type="ECO:0000259" key="9">
    <source>
        <dbReference type="Pfam" id="PF06826"/>
    </source>
</evidence>
<reference evidence="10" key="1">
    <citation type="submission" date="2019-11" db="EMBL/GenBank/DDBJ databases">
        <authorList>
            <person name="Feng L."/>
        </authorList>
    </citation>
    <scope>NUCLEOTIDE SEQUENCE</scope>
    <source>
        <strain evidence="10">CbolteaeLFYP116</strain>
    </source>
</reference>
<dbReference type="PANTHER" id="PTHR30445">
    <property type="entry name" value="K(+)_H(+) ANTIPORTER SUBUNIT KHTT"/>
    <property type="match status" value="1"/>
</dbReference>
<keyword evidence="5 8" id="KW-0812">Transmembrane</keyword>
<feature type="domain" description="YidE/YbjL duplication" evidence="9">
    <location>
        <begin position="16"/>
        <end position="245"/>
    </location>
</feature>
<dbReference type="Pfam" id="PF06826">
    <property type="entry name" value="Asp-Al_Ex"/>
    <property type="match status" value="2"/>
</dbReference>
<protein>
    <submittedName>
        <fullName evidence="10">Putative transporter</fullName>
    </submittedName>
</protein>
<feature type="transmembrane region" description="Helical" evidence="8">
    <location>
        <begin position="224"/>
        <end position="244"/>
    </location>
</feature>
<dbReference type="PANTHER" id="PTHR30445:SF3">
    <property type="entry name" value="TRANSPORT PROTEIN YIDE-RELATED"/>
    <property type="match status" value="1"/>
</dbReference>
<feature type="transmembrane region" description="Helical" evidence="8">
    <location>
        <begin position="279"/>
        <end position="299"/>
    </location>
</feature>
<evidence type="ECO:0000256" key="6">
    <source>
        <dbReference type="ARBA" id="ARBA00022989"/>
    </source>
</evidence>
<comment type="similarity">
    <text evidence="2">Belongs to the AAE transporter (TC 2.A.81) family.</text>
</comment>
<keyword evidence="7 8" id="KW-0472">Membrane</keyword>
<name>A0A6N2WWI2_9FIRM</name>
<feature type="domain" description="YidE/YbjL duplication" evidence="9">
    <location>
        <begin position="282"/>
        <end position="450"/>
    </location>
</feature>
<dbReference type="InterPro" id="IPR050144">
    <property type="entry name" value="AAE_transporter"/>
</dbReference>
<dbReference type="NCBIfam" id="TIGR01625">
    <property type="entry name" value="YidE_YbjL_dupl"/>
    <property type="match status" value="1"/>
</dbReference>
<feature type="transmembrane region" description="Helical" evidence="8">
    <location>
        <begin position="365"/>
        <end position="390"/>
    </location>
</feature>
<evidence type="ECO:0000256" key="3">
    <source>
        <dbReference type="ARBA" id="ARBA00022448"/>
    </source>
</evidence>
<evidence type="ECO:0000256" key="2">
    <source>
        <dbReference type="ARBA" id="ARBA00009854"/>
    </source>
</evidence>
<keyword evidence="4" id="KW-1003">Cell membrane</keyword>
<feature type="transmembrane region" description="Helical" evidence="8">
    <location>
        <begin position="305"/>
        <end position="326"/>
    </location>
</feature>
<evidence type="ECO:0000313" key="10">
    <source>
        <dbReference type="EMBL" id="VYT46265.1"/>
    </source>
</evidence>
<evidence type="ECO:0000256" key="7">
    <source>
        <dbReference type="ARBA" id="ARBA00023136"/>
    </source>
</evidence>
<feature type="transmembrane region" description="Helical" evidence="8">
    <location>
        <begin position="338"/>
        <end position="359"/>
    </location>
</feature>
<evidence type="ECO:0000256" key="5">
    <source>
        <dbReference type="ARBA" id="ARBA00022692"/>
    </source>
</evidence>
<feature type="transmembrane region" description="Helical" evidence="8">
    <location>
        <begin position="397"/>
        <end position="420"/>
    </location>
</feature>
<dbReference type="RefSeq" id="WP_117440397.1">
    <property type="nucleotide sequence ID" value="NZ_CACRTF010000017.1"/>
</dbReference>
<comment type="subcellular location">
    <subcellularLocation>
        <location evidence="1">Cell membrane</location>
        <topology evidence="1">Multi-pass membrane protein</topology>
    </subcellularLocation>
</comment>
<sequence length="455" mass="48040">MLKFVNTILTNQFFLMFLAIATGLLIGKIKIKSFSLGVSGGIFTGIVIGYFVTKWAHTAQEGAIGYANAKRILSTGVVAQAFFTFFLLLFLVSIGLKVGNSIGMIFKKYGIKFVIIGVSIPIVSMAVACILYSTVLSSNQSITPFETIGMYAGSMTTTPGYGTALDAAGNIDYVKLYEESSMEDRGKILEKIDPTGALTIENTANLTDEQIAIYKEEASSSISLGYTVAFPMGVLVIVVMISVLPKIFRIDLEKEKEAYQKEIREAGGSETGKEQPLNFMIISLVAVIGIIVGGITIPLGSLGSFSLGTAGGVLLAALILSYIGKIGPVNFRMESKSLGIMYQMGLTFFMAVVGLRYGYDVVTSLMGSGLALAVSAIFVEAVAVLVSFIIGHKLFGLNWIILSGAIAGGCTSAPGLGAAISSTGSEDPTTGYGAAQPFAILANVLLATIFFNIML</sequence>
<keyword evidence="3" id="KW-0813">Transport</keyword>
<keyword evidence="6 8" id="KW-1133">Transmembrane helix</keyword>
<accession>A0A6N2WWI2</accession>
<feature type="transmembrane region" description="Helical" evidence="8">
    <location>
        <begin position="432"/>
        <end position="453"/>
    </location>
</feature>